<protein>
    <recommendedName>
        <fullName evidence="2">dUTP diphosphatase</fullName>
        <ecNumber evidence="2">3.6.1.23</ecNumber>
    </recommendedName>
</protein>
<dbReference type="EMBL" id="ABWK02000020">
    <property type="protein sequence ID" value="EEX68288.1"/>
    <property type="molecule type" value="Genomic_DNA"/>
</dbReference>
<dbReference type="PANTHER" id="PTHR11241">
    <property type="entry name" value="DEOXYURIDINE 5'-TRIPHOSPHATE NUCLEOTIDOHYDROLASE"/>
    <property type="match status" value="1"/>
</dbReference>
<dbReference type="AlphaFoldDB" id="C9KPY3"/>
<dbReference type="HOGENOM" id="CLU_068508_0_0_9"/>
<dbReference type="STRING" id="500635.MITSMUL_05291"/>
<dbReference type="InterPro" id="IPR029054">
    <property type="entry name" value="dUTPase-like"/>
</dbReference>
<dbReference type="Pfam" id="PF00692">
    <property type="entry name" value="dUTPase"/>
    <property type="match status" value="1"/>
</dbReference>
<dbReference type="PANTHER" id="PTHR11241:SF0">
    <property type="entry name" value="DEOXYURIDINE 5'-TRIPHOSPHATE NUCLEOTIDOHYDROLASE"/>
    <property type="match status" value="1"/>
</dbReference>
<evidence type="ECO:0000256" key="5">
    <source>
        <dbReference type="ARBA" id="ARBA00047686"/>
    </source>
</evidence>
<dbReference type="CDD" id="cd07557">
    <property type="entry name" value="trimeric_dUTPase"/>
    <property type="match status" value="1"/>
</dbReference>
<keyword evidence="8" id="KW-1185">Reference proteome</keyword>
<dbReference type="GO" id="GO:0004170">
    <property type="term" value="F:dUTP diphosphatase activity"/>
    <property type="evidence" value="ECO:0007669"/>
    <property type="project" value="UniProtKB-EC"/>
</dbReference>
<dbReference type="eggNOG" id="COG0756">
    <property type="taxonomic scope" value="Bacteria"/>
</dbReference>
<proteinExistence type="inferred from homology"/>
<comment type="catalytic activity">
    <reaction evidence="5">
        <text>dUTP + H2O = dUMP + diphosphate + H(+)</text>
        <dbReference type="Rhea" id="RHEA:10248"/>
        <dbReference type="ChEBI" id="CHEBI:15377"/>
        <dbReference type="ChEBI" id="CHEBI:15378"/>
        <dbReference type="ChEBI" id="CHEBI:33019"/>
        <dbReference type="ChEBI" id="CHEBI:61555"/>
        <dbReference type="ChEBI" id="CHEBI:246422"/>
        <dbReference type="EC" id="3.6.1.23"/>
    </reaction>
</comment>
<accession>C9KPY3</accession>
<dbReference type="SUPFAM" id="SSF51283">
    <property type="entry name" value="dUTPase-like"/>
    <property type="match status" value="1"/>
</dbReference>
<dbReference type="GO" id="GO:0000287">
    <property type="term" value="F:magnesium ion binding"/>
    <property type="evidence" value="ECO:0007669"/>
    <property type="project" value="InterPro"/>
</dbReference>
<dbReference type="InterPro" id="IPR036157">
    <property type="entry name" value="dUTPase-like_sf"/>
</dbReference>
<evidence type="ECO:0000313" key="7">
    <source>
        <dbReference type="EMBL" id="EEX68288.1"/>
    </source>
</evidence>
<evidence type="ECO:0000313" key="8">
    <source>
        <dbReference type="Proteomes" id="UP000003671"/>
    </source>
</evidence>
<keyword evidence="3 7" id="KW-0378">Hydrolase</keyword>
<dbReference type="NCBIfam" id="TIGR00576">
    <property type="entry name" value="dut"/>
    <property type="match status" value="1"/>
</dbReference>
<dbReference type="EC" id="3.6.1.23" evidence="2"/>
<dbReference type="InterPro" id="IPR008181">
    <property type="entry name" value="dUTPase"/>
</dbReference>
<organism evidence="7 8">
    <name type="scientific">Mitsuokella multacida DSM 20544</name>
    <dbReference type="NCBI Taxonomy" id="500635"/>
    <lineage>
        <taxon>Bacteria</taxon>
        <taxon>Bacillati</taxon>
        <taxon>Bacillota</taxon>
        <taxon>Negativicutes</taxon>
        <taxon>Selenomonadales</taxon>
        <taxon>Selenomonadaceae</taxon>
        <taxon>Mitsuokella</taxon>
    </lineage>
</organism>
<sequence length="153" mass="16717">MNEMKTRGFEIVSKYQGRGIELPQRKTAASAGYDLQAARTVVIEPGQMAMVPTGLKAYMQSDEVLAIHIRSSLAIKRGLMLANHVGIVDADYYNNEANEGHIFIALWNRGKEPVEIEGGERIAQGIFLKYLTADGDMAGEGEVRRGGFGSTGR</sequence>
<evidence type="ECO:0000256" key="2">
    <source>
        <dbReference type="ARBA" id="ARBA00012379"/>
    </source>
</evidence>
<dbReference type="Proteomes" id="UP000003671">
    <property type="component" value="Unassembled WGS sequence"/>
</dbReference>
<feature type="domain" description="dUTPase-like" evidence="6">
    <location>
        <begin position="20"/>
        <end position="152"/>
    </location>
</feature>
<dbReference type="InterPro" id="IPR033704">
    <property type="entry name" value="dUTPase_trimeric"/>
</dbReference>
<evidence type="ECO:0000256" key="4">
    <source>
        <dbReference type="ARBA" id="ARBA00023080"/>
    </source>
</evidence>
<comment type="caution">
    <text evidence="7">The sequence shown here is derived from an EMBL/GenBank/DDBJ whole genome shotgun (WGS) entry which is preliminary data.</text>
</comment>
<evidence type="ECO:0000256" key="1">
    <source>
        <dbReference type="ARBA" id="ARBA00006581"/>
    </source>
</evidence>
<dbReference type="Gene3D" id="2.70.40.10">
    <property type="match status" value="1"/>
</dbReference>
<dbReference type="GO" id="GO:0046081">
    <property type="term" value="P:dUTP catabolic process"/>
    <property type="evidence" value="ECO:0007669"/>
    <property type="project" value="InterPro"/>
</dbReference>
<dbReference type="PATRIC" id="fig|500635.8.peg.1924"/>
<evidence type="ECO:0000256" key="3">
    <source>
        <dbReference type="ARBA" id="ARBA00022801"/>
    </source>
</evidence>
<comment type="similarity">
    <text evidence="1">Belongs to the dUTPase family.</text>
</comment>
<name>C9KPY3_9FIRM</name>
<gene>
    <name evidence="7" type="primary">dut</name>
    <name evidence="7" type="ORF">MITSMUL_05291</name>
</gene>
<dbReference type="NCBIfam" id="NF001862">
    <property type="entry name" value="PRK00601.1"/>
    <property type="match status" value="1"/>
</dbReference>
<dbReference type="GO" id="GO:0006226">
    <property type="term" value="P:dUMP biosynthetic process"/>
    <property type="evidence" value="ECO:0007669"/>
    <property type="project" value="InterPro"/>
</dbReference>
<keyword evidence="4" id="KW-0546">Nucleotide metabolism</keyword>
<evidence type="ECO:0000259" key="6">
    <source>
        <dbReference type="Pfam" id="PF00692"/>
    </source>
</evidence>
<reference evidence="7" key="1">
    <citation type="submission" date="2009-09" db="EMBL/GenBank/DDBJ databases">
        <authorList>
            <person name="Weinstock G."/>
            <person name="Sodergren E."/>
            <person name="Clifton S."/>
            <person name="Fulton L."/>
            <person name="Fulton B."/>
            <person name="Courtney L."/>
            <person name="Fronick C."/>
            <person name="Harrison M."/>
            <person name="Strong C."/>
            <person name="Farmer C."/>
            <person name="Delahaunty K."/>
            <person name="Markovic C."/>
            <person name="Hall O."/>
            <person name="Minx P."/>
            <person name="Tomlinson C."/>
            <person name="Mitreva M."/>
            <person name="Nelson J."/>
            <person name="Hou S."/>
            <person name="Wollam A."/>
            <person name="Pepin K.H."/>
            <person name="Johnson M."/>
            <person name="Bhonagiri V."/>
            <person name="Nash W.E."/>
            <person name="Warren W."/>
            <person name="Chinwalla A."/>
            <person name="Mardis E.R."/>
            <person name="Wilson R.K."/>
        </authorList>
    </citation>
    <scope>NUCLEOTIDE SEQUENCE [LARGE SCALE GENOMIC DNA]</scope>
    <source>
        <strain evidence="7">DSM 20544</strain>
    </source>
</reference>